<name>A0A917EPT9_9BACI</name>
<accession>A0A917EPT9</accession>
<dbReference type="Gene3D" id="3.40.50.300">
    <property type="entry name" value="P-loop containing nucleotide triphosphate hydrolases"/>
    <property type="match status" value="1"/>
</dbReference>
<dbReference type="RefSeq" id="WP_188387489.1">
    <property type="nucleotide sequence ID" value="NZ_BMFK01000001.1"/>
</dbReference>
<comment type="caution">
    <text evidence="2">The sequence shown here is derived from an EMBL/GenBank/DDBJ whole genome shotgun (WGS) entry which is preliminary data.</text>
</comment>
<gene>
    <name evidence="2" type="ORF">GCM10007140_12050</name>
</gene>
<protein>
    <submittedName>
        <fullName evidence="2">ATP-binding protein</fullName>
    </submittedName>
</protein>
<dbReference type="Proteomes" id="UP000605259">
    <property type="component" value="Unassembled WGS sequence"/>
</dbReference>
<organism evidence="2 3">
    <name type="scientific">Priestia taiwanensis</name>
    <dbReference type="NCBI Taxonomy" id="1347902"/>
    <lineage>
        <taxon>Bacteria</taxon>
        <taxon>Bacillati</taxon>
        <taxon>Bacillota</taxon>
        <taxon>Bacilli</taxon>
        <taxon>Bacillales</taxon>
        <taxon>Bacillaceae</taxon>
        <taxon>Priestia</taxon>
    </lineage>
</organism>
<proteinExistence type="predicted"/>
<dbReference type="PANTHER" id="PTHR37807:SF3">
    <property type="entry name" value="OS07G0160300 PROTEIN"/>
    <property type="match status" value="1"/>
</dbReference>
<evidence type="ECO:0000313" key="2">
    <source>
        <dbReference type="EMBL" id="GGE63376.1"/>
    </source>
</evidence>
<dbReference type="PANTHER" id="PTHR37807">
    <property type="entry name" value="OS07G0160300 PROTEIN"/>
    <property type="match status" value="1"/>
</dbReference>
<dbReference type="AlphaFoldDB" id="A0A917EPT9"/>
<dbReference type="Pfam" id="PF13671">
    <property type="entry name" value="AAA_33"/>
    <property type="match status" value="1"/>
</dbReference>
<evidence type="ECO:0000313" key="3">
    <source>
        <dbReference type="Proteomes" id="UP000605259"/>
    </source>
</evidence>
<keyword evidence="3" id="KW-1185">Reference proteome</keyword>
<sequence length="174" mass="19682">MFFLQMAGFPGSGKSTLAREVSKHTGAVVLDHDVTKSAFIQSLENTEIDGKVVGAVTYDVEWALIDSLLAQGHSVIFDSPCFYTEGLENGISLAEKHGAEYKYVECYIDNIEEVNKRLKQRERLMSQIESIELEVVFTYSIHNSKKPEQYPHIRVYSSEPLDSYIHKVLAYIAE</sequence>
<keyword evidence="1" id="KW-0175">Coiled coil</keyword>
<dbReference type="GO" id="GO:0005524">
    <property type="term" value="F:ATP binding"/>
    <property type="evidence" value="ECO:0007669"/>
    <property type="project" value="UniProtKB-KW"/>
</dbReference>
<dbReference type="SUPFAM" id="SSF52540">
    <property type="entry name" value="P-loop containing nucleoside triphosphate hydrolases"/>
    <property type="match status" value="1"/>
</dbReference>
<dbReference type="InterPro" id="IPR027417">
    <property type="entry name" value="P-loop_NTPase"/>
</dbReference>
<reference evidence="2" key="1">
    <citation type="journal article" date="2014" name="Int. J. Syst. Evol. Microbiol.">
        <title>Complete genome sequence of Corynebacterium casei LMG S-19264T (=DSM 44701T), isolated from a smear-ripened cheese.</title>
        <authorList>
            <consortium name="US DOE Joint Genome Institute (JGI-PGF)"/>
            <person name="Walter F."/>
            <person name="Albersmeier A."/>
            <person name="Kalinowski J."/>
            <person name="Ruckert C."/>
        </authorList>
    </citation>
    <scope>NUCLEOTIDE SEQUENCE</scope>
    <source>
        <strain evidence="2">CGMCC 1.12698</strain>
    </source>
</reference>
<reference evidence="2" key="2">
    <citation type="submission" date="2020-09" db="EMBL/GenBank/DDBJ databases">
        <authorList>
            <person name="Sun Q."/>
            <person name="Zhou Y."/>
        </authorList>
    </citation>
    <scope>NUCLEOTIDE SEQUENCE</scope>
    <source>
        <strain evidence="2">CGMCC 1.12698</strain>
    </source>
</reference>
<dbReference type="EMBL" id="BMFK01000001">
    <property type="protein sequence ID" value="GGE63376.1"/>
    <property type="molecule type" value="Genomic_DNA"/>
</dbReference>
<feature type="coiled-coil region" evidence="1">
    <location>
        <begin position="104"/>
        <end position="131"/>
    </location>
</feature>
<keyword evidence="2" id="KW-0067">ATP-binding</keyword>
<keyword evidence="2" id="KW-0547">Nucleotide-binding</keyword>
<evidence type="ECO:0000256" key="1">
    <source>
        <dbReference type="SAM" id="Coils"/>
    </source>
</evidence>